<evidence type="ECO:0000256" key="1">
    <source>
        <dbReference type="ARBA" id="ARBA00004479"/>
    </source>
</evidence>
<evidence type="ECO:0000313" key="9">
    <source>
        <dbReference type="WBParaSite" id="EEL_0001013801-mRNA-1"/>
    </source>
</evidence>
<evidence type="ECO:0000256" key="4">
    <source>
        <dbReference type="ARBA" id="ARBA00023136"/>
    </source>
</evidence>
<evidence type="ECO:0000256" key="2">
    <source>
        <dbReference type="ARBA" id="ARBA00022692"/>
    </source>
</evidence>
<dbReference type="PANTHER" id="PTHR23103">
    <property type="entry name" value="ALZHEIMER'S DISEASE BETA-AMYLOID RELATED"/>
    <property type="match status" value="1"/>
</dbReference>
<evidence type="ECO:0000259" key="7">
    <source>
        <dbReference type="Pfam" id="PF10515"/>
    </source>
</evidence>
<dbReference type="InterPro" id="IPR019745">
    <property type="entry name" value="Amyloid_glyco_intracell_CS"/>
</dbReference>
<dbReference type="WBParaSite" id="EEL_0001013801-mRNA-1">
    <property type="protein sequence ID" value="EEL_0001013801-mRNA-1"/>
    <property type="gene ID" value="EEL_0001013801"/>
</dbReference>
<dbReference type="GO" id="GO:0016020">
    <property type="term" value="C:membrane"/>
    <property type="evidence" value="ECO:0007669"/>
    <property type="project" value="UniProtKB-SubCell"/>
</dbReference>
<feature type="transmembrane region" description="Helical" evidence="6">
    <location>
        <begin position="254"/>
        <end position="274"/>
    </location>
</feature>
<feature type="region of interest" description="Disordered" evidence="5">
    <location>
        <begin position="118"/>
        <end position="142"/>
    </location>
</feature>
<feature type="region of interest" description="Disordered" evidence="5">
    <location>
        <begin position="161"/>
        <end position="199"/>
    </location>
</feature>
<dbReference type="Gene3D" id="2.30.29.30">
    <property type="entry name" value="Pleckstrin-homology domain (PH domain)/Phosphotyrosine-binding domain (PTB)"/>
    <property type="match status" value="1"/>
</dbReference>
<keyword evidence="4 6" id="KW-0472">Membrane</keyword>
<dbReference type="STRING" id="1147741.A0A0R3S5R9"/>
<sequence>MVRLQCFETFPNLNDRSDQLLRHMLEKAIEFWTDYRKENTPEVTGDEYTLIGGDEQNVRLVHYYKDSYDRSHNPSQLPKTTVSTTTVSEKLGCTVFVKDTDCGSNDMGHLTLQSKKMLNDSDEEDDDDDEDEDNGASIEVKKQSYDNTKKIVIEKIVQRRPGNNFDKNKPTIYEIDDDDEDDEDDVEDTDEEPLSNSKSVERELHVEIEPIVSEPVRVHDLPPRPSYARHEPLQHFKVSAEDASTSAFRTSTNLLLIFVSAATVIFIIFAIVLARQRPRRRGFIEVDICTPGERHVNGMQVNGYENPTYSFFDNKA</sequence>
<organism evidence="8 9">
    <name type="scientific">Elaeophora elaphi</name>
    <dbReference type="NCBI Taxonomy" id="1147741"/>
    <lineage>
        <taxon>Eukaryota</taxon>
        <taxon>Metazoa</taxon>
        <taxon>Ecdysozoa</taxon>
        <taxon>Nematoda</taxon>
        <taxon>Chromadorea</taxon>
        <taxon>Rhabditida</taxon>
        <taxon>Spirurina</taxon>
        <taxon>Spiruromorpha</taxon>
        <taxon>Filarioidea</taxon>
        <taxon>Onchocercidae</taxon>
        <taxon>Elaeophora</taxon>
    </lineage>
</organism>
<accession>A0A0R3S5R9</accession>
<dbReference type="GO" id="GO:0007417">
    <property type="term" value="P:central nervous system development"/>
    <property type="evidence" value="ECO:0007669"/>
    <property type="project" value="TreeGrafter"/>
</dbReference>
<comment type="subcellular location">
    <subcellularLocation>
        <location evidence="1">Membrane</location>
        <topology evidence="1">Single-pass type I membrane protein</topology>
    </subcellularLocation>
</comment>
<evidence type="ECO:0000313" key="8">
    <source>
        <dbReference type="Proteomes" id="UP000050640"/>
    </source>
</evidence>
<protein>
    <submittedName>
        <fullName evidence="9">APP_amyloid domain-containing protein</fullName>
    </submittedName>
</protein>
<dbReference type="InterPro" id="IPR008155">
    <property type="entry name" value="Amyloid_glyco"/>
</dbReference>
<dbReference type="PROSITE" id="PS00320">
    <property type="entry name" value="APP_INTRA"/>
    <property type="match status" value="1"/>
</dbReference>
<keyword evidence="2 6" id="KW-0812">Transmembrane</keyword>
<name>A0A0R3S5R9_9BILA</name>
<evidence type="ECO:0000256" key="6">
    <source>
        <dbReference type="SAM" id="Phobius"/>
    </source>
</evidence>
<proteinExistence type="predicted"/>
<keyword evidence="8" id="KW-1185">Reference proteome</keyword>
<dbReference type="InterPro" id="IPR019543">
    <property type="entry name" value="APP_amyloid_C"/>
</dbReference>
<reference evidence="9" key="1">
    <citation type="submission" date="2017-02" db="UniProtKB">
        <authorList>
            <consortium name="WormBaseParasite"/>
        </authorList>
    </citation>
    <scope>IDENTIFICATION</scope>
</reference>
<evidence type="ECO:0000256" key="3">
    <source>
        <dbReference type="ARBA" id="ARBA00022989"/>
    </source>
</evidence>
<feature type="compositionally biased region" description="Acidic residues" evidence="5">
    <location>
        <begin position="174"/>
        <end position="193"/>
    </location>
</feature>
<dbReference type="PANTHER" id="PTHR23103:SF15">
    <property type="entry name" value="AMYLOID-BETA-LIKE PROTEIN"/>
    <property type="match status" value="1"/>
</dbReference>
<keyword evidence="3 6" id="KW-1133">Transmembrane helix</keyword>
<dbReference type="AlphaFoldDB" id="A0A0R3S5R9"/>
<feature type="compositionally biased region" description="Acidic residues" evidence="5">
    <location>
        <begin position="120"/>
        <end position="134"/>
    </location>
</feature>
<dbReference type="GO" id="GO:0007409">
    <property type="term" value="P:axonogenesis"/>
    <property type="evidence" value="ECO:0007669"/>
    <property type="project" value="TreeGrafter"/>
</dbReference>
<feature type="domain" description="Beta-amyloid precursor protein C-terminal" evidence="7">
    <location>
        <begin position="267"/>
        <end position="313"/>
    </location>
</feature>
<dbReference type="Proteomes" id="UP000050640">
    <property type="component" value="Unplaced"/>
</dbReference>
<evidence type="ECO:0000256" key="5">
    <source>
        <dbReference type="SAM" id="MobiDB-lite"/>
    </source>
</evidence>
<dbReference type="InterPro" id="IPR011993">
    <property type="entry name" value="PH-like_dom_sf"/>
</dbReference>
<dbReference type="Pfam" id="PF10515">
    <property type="entry name" value="APP_amyloid"/>
    <property type="match status" value="1"/>
</dbReference>
<dbReference type="PRINTS" id="PR00203">
    <property type="entry name" value="AMYLOIDA4"/>
</dbReference>